<evidence type="ECO:0000313" key="1">
    <source>
        <dbReference type="EMBL" id="KAI3821046.1"/>
    </source>
</evidence>
<gene>
    <name evidence="1" type="ORF">L1987_08602</name>
</gene>
<sequence>MADDHHHRHKPLASLPIPPLTSSKFSDDLTFPDDFHLFDDDSFDITFDDLHLPSDTKEFPNSTLHPSNLFDMLSSDLEFNEFVSDLETVGAESGVTVVVADSGGGDRWWWAK</sequence>
<dbReference type="EMBL" id="CM042020">
    <property type="protein sequence ID" value="KAI3821046.1"/>
    <property type="molecule type" value="Genomic_DNA"/>
</dbReference>
<keyword evidence="2" id="KW-1185">Reference proteome</keyword>
<evidence type="ECO:0000313" key="2">
    <source>
        <dbReference type="Proteomes" id="UP001056120"/>
    </source>
</evidence>
<protein>
    <submittedName>
        <fullName evidence="1">Uncharacterized protein</fullName>
    </submittedName>
</protein>
<reference evidence="1 2" key="2">
    <citation type="journal article" date="2022" name="Mol. Ecol. Resour.">
        <title>The genomes of chicory, endive, great burdock and yacon provide insights into Asteraceae paleo-polyploidization history and plant inulin production.</title>
        <authorList>
            <person name="Fan W."/>
            <person name="Wang S."/>
            <person name="Wang H."/>
            <person name="Wang A."/>
            <person name="Jiang F."/>
            <person name="Liu H."/>
            <person name="Zhao H."/>
            <person name="Xu D."/>
            <person name="Zhang Y."/>
        </authorList>
    </citation>
    <scope>NUCLEOTIDE SEQUENCE [LARGE SCALE GENOMIC DNA]</scope>
    <source>
        <strain evidence="2">cv. Yunnan</strain>
        <tissue evidence="1">Leaves</tissue>
    </source>
</reference>
<name>A0ACB9JLL6_9ASTR</name>
<comment type="caution">
    <text evidence="1">The sequence shown here is derived from an EMBL/GenBank/DDBJ whole genome shotgun (WGS) entry which is preliminary data.</text>
</comment>
<dbReference type="Proteomes" id="UP001056120">
    <property type="component" value="Linkage Group LG03"/>
</dbReference>
<organism evidence="1 2">
    <name type="scientific">Smallanthus sonchifolius</name>
    <dbReference type="NCBI Taxonomy" id="185202"/>
    <lineage>
        <taxon>Eukaryota</taxon>
        <taxon>Viridiplantae</taxon>
        <taxon>Streptophyta</taxon>
        <taxon>Embryophyta</taxon>
        <taxon>Tracheophyta</taxon>
        <taxon>Spermatophyta</taxon>
        <taxon>Magnoliopsida</taxon>
        <taxon>eudicotyledons</taxon>
        <taxon>Gunneridae</taxon>
        <taxon>Pentapetalae</taxon>
        <taxon>asterids</taxon>
        <taxon>campanulids</taxon>
        <taxon>Asterales</taxon>
        <taxon>Asteraceae</taxon>
        <taxon>Asteroideae</taxon>
        <taxon>Heliantheae alliance</taxon>
        <taxon>Millerieae</taxon>
        <taxon>Smallanthus</taxon>
    </lineage>
</organism>
<proteinExistence type="predicted"/>
<reference evidence="2" key="1">
    <citation type="journal article" date="2022" name="Mol. Ecol. Resour.">
        <title>The genomes of chicory, endive, great burdock and yacon provide insights into Asteraceae palaeo-polyploidization history and plant inulin production.</title>
        <authorList>
            <person name="Fan W."/>
            <person name="Wang S."/>
            <person name="Wang H."/>
            <person name="Wang A."/>
            <person name="Jiang F."/>
            <person name="Liu H."/>
            <person name="Zhao H."/>
            <person name="Xu D."/>
            <person name="Zhang Y."/>
        </authorList>
    </citation>
    <scope>NUCLEOTIDE SEQUENCE [LARGE SCALE GENOMIC DNA]</scope>
    <source>
        <strain evidence="2">cv. Yunnan</strain>
    </source>
</reference>
<accession>A0ACB9JLL6</accession>